<dbReference type="Gene3D" id="4.10.400.10">
    <property type="entry name" value="Low-density Lipoprotein Receptor"/>
    <property type="match status" value="1"/>
</dbReference>
<feature type="disulfide bond" evidence="9">
    <location>
        <begin position="209"/>
        <end position="224"/>
    </location>
</feature>
<protein>
    <submittedName>
        <fullName evidence="10">Low-density lipoprotein receptor-related protein</fullName>
    </submittedName>
</protein>
<accession>A0A8X7BDX0</accession>
<sequence length="271" mass="29662">MALFVFQLASSATVARRTDNVKLKSPTACARRRSASVNVASYRIAKTSVFHVSELSRTAFLGQYCVKDEQCHLSDLNSKCHFIVRGVYGRCQCAFGSGSDGKCLPGECREDAECQRTHPQALCKDGICQCPNGRCTDVAALPVKIRPVSLGKSCVSHSQCQARDQHSRCEGGRCECAIDTPTCSSVNTRCLNDTFQCTSGQCISWYFVCDGEKNCLDGTDEENCTPFVVGRGGCQLRCRPRHLTMVQNDVAKSPRAAEQCDVNIHSFTPSF</sequence>
<dbReference type="PROSITE" id="PS50068">
    <property type="entry name" value="LDLRA_2"/>
    <property type="match status" value="1"/>
</dbReference>
<evidence type="ECO:0000256" key="7">
    <source>
        <dbReference type="ARBA" id="ARBA00023157"/>
    </source>
</evidence>
<evidence type="ECO:0000256" key="3">
    <source>
        <dbReference type="ARBA" id="ARBA00022692"/>
    </source>
</evidence>
<dbReference type="InterPro" id="IPR023415">
    <property type="entry name" value="LDLR_class-A_CS"/>
</dbReference>
<dbReference type="PANTHER" id="PTHR39069:SF1">
    <property type="entry name" value="ECDYSONE-INDUCIBLE GENE E1, ISOFORM A"/>
    <property type="match status" value="1"/>
</dbReference>
<evidence type="ECO:0000256" key="5">
    <source>
        <dbReference type="ARBA" id="ARBA00022989"/>
    </source>
</evidence>
<dbReference type="SUPFAM" id="SSF57424">
    <property type="entry name" value="LDL receptor-like module"/>
    <property type="match status" value="1"/>
</dbReference>
<dbReference type="GO" id="GO:0016020">
    <property type="term" value="C:membrane"/>
    <property type="evidence" value="ECO:0007669"/>
    <property type="project" value="UniProtKB-SubCell"/>
</dbReference>
<evidence type="ECO:0000313" key="10">
    <source>
        <dbReference type="EMBL" id="GFY28261.1"/>
    </source>
</evidence>
<evidence type="ECO:0000256" key="1">
    <source>
        <dbReference type="ARBA" id="ARBA00004167"/>
    </source>
</evidence>
<evidence type="ECO:0000256" key="8">
    <source>
        <dbReference type="ARBA" id="ARBA00023180"/>
    </source>
</evidence>
<keyword evidence="10" id="KW-0449">Lipoprotein</keyword>
<keyword evidence="8" id="KW-0325">Glycoprotein</keyword>
<dbReference type="InterPro" id="IPR036055">
    <property type="entry name" value="LDL_receptor-like_sf"/>
</dbReference>
<dbReference type="SMART" id="SM00192">
    <property type="entry name" value="LDLa"/>
    <property type="match status" value="1"/>
</dbReference>
<dbReference type="InterPro" id="IPR002172">
    <property type="entry name" value="LDrepeatLR_classA_rpt"/>
</dbReference>
<dbReference type="Pfam" id="PF00057">
    <property type="entry name" value="Ldl_recept_a"/>
    <property type="match status" value="1"/>
</dbReference>
<evidence type="ECO:0000256" key="2">
    <source>
        <dbReference type="ARBA" id="ARBA00009939"/>
    </source>
</evidence>
<evidence type="ECO:0000313" key="11">
    <source>
        <dbReference type="Proteomes" id="UP000887159"/>
    </source>
</evidence>
<keyword evidence="11" id="KW-1185">Reference proteome</keyword>
<feature type="disulfide bond" evidence="9">
    <location>
        <begin position="190"/>
        <end position="202"/>
    </location>
</feature>
<comment type="caution">
    <text evidence="10">The sequence shown here is derived from an EMBL/GenBank/DDBJ whole genome shotgun (WGS) entry which is preliminary data.</text>
</comment>
<dbReference type="PANTHER" id="PTHR39069">
    <property type="entry name" value="ECDYSONE-INDUCIBLE GENE E1, ISOFORM A"/>
    <property type="match status" value="1"/>
</dbReference>
<keyword evidence="4" id="KW-0677">Repeat</keyword>
<evidence type="ECO:0000256" key="6">
    <source>
        <dbReference type="ARBA" id="ARBA00023136"/>
    </source>
</evidence>
<organism evidence="10 11">
    <name type="scientific">Trichonephila clavipes</name>
    <name type="common">Golden silk orbweaver</name>
    <name type="synonym">Nephila clavipes</name>
    <dbReference type="NCBI Taxonomy" id="2585209"/>
    <lineage>
        <taxon>Eukaryota</taxon>
        <taxon>Metazoa</taxon>
        <taxon>Ecdysozoa</taxon>
        <taxon>Arthropoda</taxon>
        <taxon>Chelicerata</taxon>
        <taxon>Arachnida</taxon>
        <taxon>Araneae</taxon>
        <taxon>Araneomorphae</taxon>
        <taxon>Entelegynae</taxon>
        <taxon>Araneoidea</taxon>
        <taxon>Nephilidae</taxon>
        <taxon>Trichonephila</taxon>
    </lineage>
</organism>
<keyword evidence="3" id="KW-0812">Transmembrane</keyword>
<comment type="similarity">
    <text evidence="2">Belongs to the LDLR family.</text>
</comment>
<reference evidence="10" key="1">
    <citation type="submission" date="2020-08" db="EMBL/GenBank/DDBJ databases">
        <title>Multicomponent nature underlies the extraordinary mechanical properties of spider dragline silk.</title>
        <authorList>
            <person name="Kono N."/>
            <person name="Nakamura H."/>
            <person name="Mori M."/>
            <person name="Yoshida Y."/>
            <person name="Ohtoshi R."/>
            <person name="Malay A.D."/>
            <person name="Moran D.A.P."/>
            <person name="Tomita M."/>
            <person name="Numata K."/>
            <person name="Arakawa K."/>
        </authorList>
    </citation>
    <scope>NUCLEOTIDE SEQUENCE</scope>
</reference>
<dbReference type="Proteomes" id="UP000887159">
    <property type="component" value="Unassembled WGS sequence"/>
</dbReference>
<keyword evidence="5" id="KW-1133">Transmembrane helix</keyword>
<dbReference type="FunFam" id="4.10.400.10:FF:000024">
    <property type="entry name" value="Low-density lipoprotein RecePtor related"/>
    <property type="match status" value="1"/>
</dbReference>
<dbReference type="AlphaFoldDB" id="A0A8X7BDX0"/>
<comment type="subcellular location">
    <subcellularLocation>
        <location evidence="1">Membrane</location>
        <topology evidence="1">Single-pass membrane protein</topology>
    </subcellularLocation>
</comment>
<dbReference type="EMBL" id="BMAU01021383">
    <property type="protein sequence ID" value="GFY28261.1"/>
    <property type="molecule type" value="Genomic_DNA"/>
</dbReference>
<keyword evidence="10" id="KW-0675">Receptor</keyword>
<dbReference type="PROSITE" id="PS01209">
    <property type="entry name" value="LDLRA_1"/>
    <property type="match status" value="1"/>
</dbReference>
<evidence type="ECO:0000256" key="9">
    <source>
        <dbReference type="PROSITE-ProRule" id="PRU00124"/>
    </source>
</evidence>
<gene>
    <name evidence="10" type="primary">lrp-1_0</name>
    <name evidence="10" type="ORF">TNCV_4395951</name>
</gene>
<keyword evidence="7 9" id="KW-1015">Disulfide bond</keyword>
<dbReference type="CDD" id="cd00112">
    <property type="entry name" value="LDLa"/>
    <property type="match status" value="1"/>
</dbReference>
<feature type="disulfide bond" evidence="9">
    <location>
        <begin position="197"/>
        <end position="215"/>
    </location>
</feature>
<name>A0A8X7BDX0_TRICX</name>
<proteinExistence type="inferred from homology"/>
<keyword evidence="6" id="KW-0472">Membrane</keyword>
<evidence type="ECO:0000256" key="4">
    <source>
        <dbReference type="ARBA" id="ARBA00022737"/>
    </source>
</evidence>